<evidence type="ECO:0000259" key="1">
    <source>
        <dbReference type="Pfam" id="PF13454"/>
    </source>
</evidence>
<dbReference type="AlphaFoldDB" id="A0A9W3NY99"/>
<protein>
    <recommendedName>
        <fullName evidence="1">FAD-dependent urate hydroxylase HpyO/Asp monooxygenase CreE-like FAD/NAD(P)-binding domain-containing protein</fullName>
    </recommendedName>
</protein>
<dbReference type="InterPro" id="IPR038732">
    <property type="entry name" value="HpyO/CreE_NAD-binding"/>
</dbReference>
<evidence type="ECO:0000313" key="2">
    <source>
        <dbReference type="EMBL" id="AFQ16774.1"/>
    </source>
</evidence>
<dbReference type="EMBL" id="CP003752">
    <property type="protein sequence ID" value="AFQ16774.1"/>
    <property type="molecule type" value="Genomic_DNA"/>
</dbReference>
<dbReference type="RefSeq" id="WP_000684560.1">
    <property type="nucleotide sequence ID" value="NC_018500.1"/>
</dbReference>
<dbReference type="InterPro" id="IPR052189">
    <property type="entry name" value="L-asp_N-monooxygenase_NS-form"/>
</dbReference>
<dbReference type="Proteomes" id="UP000005259">
    <property type="component" value="Chromosome"/>
</dbReference>
<organism evidence="2 3">
    <name type="scientific">Bacillus thuringiensis HD-771</name>
    <dbReference type="NCBI Taxonomy" id="1218175"/>
    <lineage>
        <taxon>Bacteria</taxon>
        <taxon>Bacillati</taxon>
        <taxon>Bacillota</taxon>
        <taxon>Bacilli</taxon>
        <taxon>Bacillales</taxon>
        <taxon>Bacillaceae</taxon>
        <taxon>Bacillus</taxon>
        <taxon>Bacillus cereus group</taxon>
    </lineage>
</organism>
<dbReference type="PANTHER" id="PTHR40254:SF1">
    <property type="entry name" value="BLR0577 PROTEIN"/>
    <property type="match status" value="1"/>
</dbReference>
<feature type="domain" description="FAD-dependent urate hydroxylase HpyO/Asp monooxygenase CreE-like FAD/NAD(P)-binding" evidence="1">
    <location>
        <begin position="4"/>
        <end position="182"/>
    </location>
</feature>
<name>A0A9W3NY99_BACTU</name>
<gene>
    <name evidence="2" type="ORF">BTG_16680</name>
</gene>
<accession>A0A9W3NY99</accession>
<sequence>MKIAIVGLGPRGISVFERIVSNILSELKSESYEISLVDPHPPGGAVWRTDQSPQLLMNTVASQITLFTDDSVQCRGPIVNGPSLLEWANELRDKIDTLDMPTVITEEIYSLEPNSYPTRALYGYYLKDSFNTILEELPSNIKINLIQDTLINLYPNNEDYTLFLNKSLTPIKAEKVIFTTGHSDQKLTSAEEHFFEFANSNNLNYFPPSNPADVNLDSIEPKTPVIIRGLGLNFFDYMSLLTSGRDGKFEEINDKLNYIPSGKEPLLIAGSRRGLPYHSRGQNQKGSSERHIPLFLKNEVIEQLKHKNNLSFKKEIWPFVKLEVESIYYTTLIRNLYGIEKSCQFLYEFVNCAIEYHKDLLINFGVKSELFFDWHKISCPYGDKKFNSITDFHNWLDTYLHNDINEANLGNKNSPLKAALDVLRDIRNEIRILVDHGGINAESYKEELRNWYTPLNAFLSIGPPVQRIKELRALIRAGILVLVGPEATVATSPINKDFKISSNRVKDSIFHAKNLIDARLPSVNINQSKNILISNMLKAGLASEFKIATNNNYIFESGGLAVTPPPNRLIDKNGKVNPNLYSFGIPTEGVHWVTAAGARPGVNSVTLLESDSIARDVLGCNITINNVYKQTIS</sequence>
<dbReference type="KEGG" id="bti:BTG_16680"/>
<evidence type="ECO:0000313" key="3">
    <source>
        <dbReference type="Proteomes" id="UP000005259"/>
    </source>
</evidence>
<reference evidence="2 3" key="1">
    <citation type="submission" date="2012-08" db="EMBL/GenBank/DDBJ databases">
        <authorList>
            <person name="Doggett N."/>
            <person name="Teshima H."/>
            <person name="Bruce D."/>
            <person name="Detter J.C."/>
            <person name="Johnson S.L."/>
            <person name="Han C."/>
        </authorList>
    </citation>
    <scope>NUCLEOTIDE SEQUENCE [LARGE SCALE GENOMIC DNA]</scope>
    <source>
        <strain evidence="2 3">HD-771</strain>
    </source>
</reference>
<proteinExistence type="predicted"/>
<dbReference type="PANTHER" id="PTHR40254">
    <property type="entry name" value="BLR0577 PROTEIN"/>
    <property type="match status" value="1"/>
</dbReference>
<dbReference type="Pfam" id="PF13454">
    <property type="entry name" value="NAD_binding_9"/>
    <property type="match status" value="1"/>
</dbReference>